<protein>
    <submittedName>
        <fullName evidence="2">Lamin tail domain-containing protein</fullName>
    </submittedName>
</protein>
<dbReference type="PROSITE" id="PS51841">
    <property type="entry name" value="LTD"/>
    <property type="match status" value="2"/>
</dbReference>
<dbReference type="Gene3D" id="2.60.40.10">
    <property type="entry name" value="Immunoglobulins"/>
    <property type="match status" value="1"/>
</dbReference>
<name>A0ABU9L4L1_9FLAO</name>
<dbReference type="Proteomes" id="UP001474120">
    <property type="component" value="Unassembled WGS sequence"/>
</dbReference>
<feature type="domain" description="LTD" evidence="1">
    <location>
        <begin position="462"/>
        <end position="633"/>
    </location>
</feature>
<dbReference type="PROSITE" id="PS50194">
    <property type="entry name" value="FILAMIN_REPEAT"/>
    <property type="match status" value="1"/>
</dbReference>
<dbReference type="InterPro" id="IPR013783">
    <property type="entry name" value="Ig-like_fold"/>
</dbReference>
<reference evidence="2 3" key="1">
    <citation type="submission" date="2024-04" db="EMBL/GenBank/DDBJ databases">
        <title>whole genome sequencing of Lutimonas vermicola strain IMCC1616.</title>
        <authorList>
            <person name="Bae S.S."/>
        </authorList>
    </citation>
    <scope>NUCLEOTIDE SEQUENCE [LARGE SCALE GENOMIC DNA]</scope>
    <source>
        <strain evidence="2 3">IMCC1616</strain>
    </source>
</reference>
<accession>A0ABU9L4L1</accession>
<dbReference type="EMBL" id="JBCDNA010000003">
    <property type="protein sequence ID" value="MEL4457368.1"/>
    <property type="molecule type" value="Genomic_DNA"/>
</dbReference>
<evidence type="ECO:0000313" key="2">
    <source>
        <dbReference type="EMBL" id="MEL4457368.1"/>
    </source>
</evidence>
<evidence type="ECO:0000313" key="3">
    <source>
        <dbReference type="Proteomes" id="UP001474120"/>
    </source>
</evidence>
<keyword evidence="3" id="KW-1185">Reference proteome</keyword>
<feature type="domain" description="LTD" evidence="1">
    <location>
        <begin position="184"/>
        <end position="336"/>
    </location>
</feature>
<comment type="caution">
    <text evidence="2">The sequence shown here is derived from an EMBL/GenBank/DDBJ whole genome shotgun (WGS) entry which is preliminary data.</text>
</comment>
<organism evidence="2 3">
    <name type="scientific">Lutimonas vermicola</name>
    <dbReference type="NCBI Taxonomy" id="414288"/>
    <lineage>
        <taxon>Bacteria</taxon>
        <taxon>Pseudomonadati</taxon>
        <taxon>Bacteroidota</taxon>
        <taxon>Flavobacteriia</taxon>
        <taxon>Flavobacteriales</taxon>
        <taxon>Flavobacteriaceae</taxon>
        <taxon>Lutimonas</taxon>
    </lineage>
</organism>
<sequence length="1205" mass="135380">MLKYYLCLYLLLYLIQTFAQSALISKHGFEKSGDNWPIENLSTPLCTIEDDTWNYHASLGDIMPSEGDLFWGIQDLNGNCGSSGFEHIEFSTINIADFRKVILSFDVQVQGYDNGDDMKYQLWLDGVMQPEVFFIEGEDNFSTDAWTKIQIGISNSISTVKLRISVKQNGSDIAGLDNIQLSGEPLHYCADLMISEYLEGSSSRSHRNNYIEIYNPSDSMLDLDSYQLVKYTGSNLEYSATLRLSGMLEPWSVFVIEDDQETLNIPADLSTNSSVMNFNGDDKIALYKDEKIIDLIGVIGDSINFGKDLTLRRKSYVKSPNNEFDLSEWDSYGPEVTNDLGFHSSYCKEDLPEIELYGLGEPILDRSTASTKKNNTYFGAFPIAKDTIIYRYFTIKNSGNKGLDVNNIKISGTDALHFSTDYLAPVNIPPNDSLEFNVSYRPVQSIIHTAKVEIHNSDASENPFAFVIQAEGTAPVTHPLLISQYYEGAGNNKWIELTNISDQTIDENTYYLALFRNEDSFHPIGIKPSRKKLIPSIKAGASIKFCPTLNVTSPQYALDGNEIKTSVCSFTGDDILVISTSGEESCWADRIDIIGREGNWGSNLSMVRQYGCKAASPNTGFETLEWLVYPYPEVDTASDGVNKRIGIHALGPTTWREGSWTNGQPDQYRNAIIDSDYFTDLNGDLEACSLQILKTATLSVDPSDYVNIENDLTVEGVLEIKHEGSLIMKSDKGNIKNNGLIQVHKTAMDLKPFDYTYWSSPVENAYLETVFNESPKNSFYIFSASNFEDRDLDGLDDNNDSWVAVSGVMQVGRGYTSMAPNATPFKSTQEVVFSGDPNNGSIEVPLSLQAESMPQQHHWNFIGNPYPSAIDGELLLNHPSNRALTGGTLYFWTHHTSAVTDGSLGDQSYTADDYAIYTIGTGGVKASQNGKEPTQFISSCQGFFAEVLKEGHLIFNNSMRTRAGNDNFFKPVNSKKKKQENKIWLNISNDKGAFSQLLIGFVDGATFEFDQRYDGPRLGSKNYLSFYSVIKGYKLAIQGLPPFQGNEKILLGFESRIPENTSLQISLDPLTSWSPDTDIFLYDKLLKRSQNLKLAPYVFELKEVKNFSDRFELRFDEQRLDDLGHTPQESKIIWQLHDNNLSVSTNNKDLIRRLEIFDLNGRKLKDLNIQKRFIEISWSGFPKRSVYILRAKLQNSRTIISKILP</sequence>
<proteinExistence type="predicted"/>
<gene>
    <name evidence="2" type="ORF">AABB81_15785</name>
</gene>
<evidence type="ECO:0000259" key="1">
    <source>
        <dbReference type="PROSITE" id="PS51841"/>
    </source>
</evidence>
<dbReference type="InterPro" id="IPR001322">
    <property type="entry name" value="Lamin_tail_dom"/>
</dbReference>
<dbReference type="RefSeq" id="WP_342161531.1">
    <property type="nucleotide sequence ID" value="NZ_JBCDNA010000003.1"/>
</dbReference>
<dbReference type="InterPro" id="IPR017868">
    <property type="entry name" value="Filamin/ABP280_repeat-like"/>
</dbReference>
<dbReference type="Pfam" id="PF00932">
    <property type="entry name" value="LTD"/>
    <property type="match status" value="1"/>
</dbReference>